<gene>
    <name evidence="2" type="ORF">KK137_07530</name>
</gene>
<comment type="caution">
    <text evidence="2">The sequence shown here is derived from an EMBL/GenBank/DDBJ whole genome shotgun (WGS) entry which is preliminary data.</text>
</comment>
<dbReference type="EMBL" id="JAHFVK010000001">
    <property type="protein sequence ID" value="MBT2134180.1"/>
    <property type="molecule type" value="Genomic_DNA"/>
</dbReference>
<dbReference type="InterPro" id="IPR046150">
    <property type="entry name" value="DUF6152"/>
</dbReference>
<evidence type="ECO:0000313" key="2">
    <source>
        <dbReference type="EMBL" id="MBT2134180.1"/>
    </source>
</evidence>
<dbReference type="RefSeq" id="WP_214535525.1">
    <property type="nucleotide sequence ID" value="NZ_JAHFVK010000001.1"/>
</dbReference>
<organism evidence="2 3">
    <name type="scientific">Croceibacterium selenioxidans</name>
    <dbReference type="NCBI Taxonomy" id="2838833"/>
    <lineage>
        <taxon>Bacteria</taxon>
        <taxon>Pseudomonadati</taxon>
        <taxon>Pseudomonadota</taxon>
        <taxon>Alphaproteobacteria</taxon>
        <taxon>Sphingomonadales</taxon>
        <taxon>Erythrobacteraceae</taxon>
        <taxon>Croceibacterium</taxon>
    </lineage>
</organism>
<evidence type="ECO:0000256" key="1">
    <source>
        <dbReference type="SAM" id="SignalP"/>
    </source>
</evidence>
<feature type="chain" id="PRO_5045757389" description="DUF5666 domain-containing protein" evidence="1">
    <location>
        <begin position="21"/>
        <end position="132"/>
    </location>
</feature>
<evidence type="ECO:0000313" key="3">
    <source>
        <dbReference type="Proteomes" id="UP000811255"/>
    </source>
</evidence>
<feature type="signal peptide" evidence="1">
    <location>
        <begin position="1"/>
        <end position="20"/>
    </location>
</feature>
<reference evidence="2 3" key="1">
    <citation type="submission" date="2021-05" db="EMBL/GenBank/DDBJ databases">
        <title>Croceibacterium sp. LX-88 genome sequence.</title>
        <authorList>
            <person name="Luo X."/>
        </authorList>
    </citation>
    <scope>NUCLEOTIDE SEQUENCE [LARGE SCALE GENOMIC DNA]</scope>
    <source>
        <strain evidence="2 3">LX-88</strain>
    </source>
</reference>
<sequence>MRGRALIAAAALACMTPVAAEAHHSFAVYFDSTKDVSITGKVTSFRFTNPHGTVVLDVTDAHGKVSEWRAETNAPAVLQRRGWTRDSIKVGETITIEGWPSRDGKPYMRLRRAVHQDGSLVGTAPFGQADQS</sequence>
<proteinExistence type="predicted"/>
<dbReference type="Pfam" id="PF19649">
    <property type="entry name" value="DUF6152"/>
    <property type="match status" value="1"/>
</dbReference>
<keyword evidence="3" id="KW-1185">Reference proteome</keyword>
<name>A0ABS5W355_9SPHN</name>
<accession>A0ABS5W355</accession>
<protein>
    <recommendedName>
        <fullName evidence="4">DUF5666 domain-containing protein</fullName>
    </recommendedName>
</protein>
<dbReference type="Proteomes" id="UP000811255">
    <property type="component" value="Unassembled WGS sequence"/>
</dbReference>
<keyword evidence="1" id="KW-0732">Signal</keyword>
<evidence type="ECO:0008006" key="4">
    <source>
        <dbReference type="Google" id="ProtNLM"/>
    </source>
</evidence>